<organism evidence="3 4">
    <name type="scientific">Agromyces allii</name>
    <dbReference type="NCBI Taxonomy" id="393607"/>
    <lineage>
        <taxon>Bacteria</taxon>
        <taxon>Bacillati</taxon>
        <taxon>Actinomycetota</taxon>
        <taxon>Actinomycetes</taxon>
        <taxon>Micrococcales</taxon>
        <taxon>Microbacteriaceae</taxon>
        <taxon>Agromyces</taxon>
    </lineage>
</organism>
<evidence type="ECO:0000256" key="1">
    <source>
        <dbReference type="ARBA" id="ARBA00022679"/>
    </source>
</evidence>
<dbReference type="Proteomes" id="UP001499954">
    <property type="component" value="Unassembled WGS sequence"/>
</dbReference>
<dbReference type="InterPro" id="IPR002213">
    <property type="entry name" value="UDP_glucos_trans"/>
</dbReference>
<dbReference type="EMBL" id="BAAAMK010000004">
    <property type="protein sequence ID" value="GAA1956233.1"/>
    <property type="molecule type" value="Genomic_DNA"/>
</dbReference>
<sequence length="456" mass="49960">MTEERRTYLFMPESAYGPTNNCIGIGNELLKRGHRVVFAAERSWQGKLVALGFEEDLVDLAPVAEPAEPAEGAEGTADADAEQDAGSFWKEYIQSISPEFRKSTAEQLETVTLPIWEELANGAKFCEPQLKAIIGRVRPDVIIEDNVIAFPALVTAGVPFVRITSCNPLEVPGDGIAPVFSGLGKDDREGWAEFRAEYERTHRPLWESYNAWVQEQGAPALPDLEFIHTGDANLYVYPEVLDYTAERPLDESWTRLDSSVRETEQAPADLPASFTDGSRPLVYFSLGSLGSADVDLMKRVISVLADLPVNVIVSKGPLHDEFELADNMWGAEFLPQTKILPLVDLVITHGGNNTTTEALHFGKPMILLPLFWDQYDNAQRVHEQGYGIRLSTYGFTAEELQGAVTGLLADTDLRERIAAVGADIRSKDGVSAAADAIERVGARVGAGVGTDARERV</sequence>
<protein>
    <submittedName>
        <fullName evidence="3">Glycosyltransferase</fullName>
    </submittedName>
</protein>
<dbReference type="InterPro" id="IPR050426">
    <property type="entry name" value="Glycosyltransferase_28"/>
</dbReference>
<evidence type="ECO:0000256" key="2">
    <source>
        <dbReference type="RuleBase" id="RU003718"/>
    </source>
</evidence>
<dbReference type="InterPro" id="IPR035595">
    <property type="entry name" value="UDP_glycos_trans_CS"/>
</dbReference>
<proteinExistence type="inferred from homology"/>
<dbReference type="PANTHER" id="PTHR48050">
    <property type="entry name" value="STEROL 3-BETA-GLUCOSYLTRANSFERASE"/>
    <property type="match status" value="1"/>
</dbReference>
<evidence type="ECO:0000313" key="3">
    <source>
        <dbReference type="EMBL" id="GAA1956233.1"/>
    </source>
</evidence>
<dbReference type="CDD" id="cd03784">
    <property type="entry name" value="GT1_Gtf-like"/>
    <property type="match status" value="1"/>
</dbReference>
<dbReference type="Gene3D" id="3.40.50.2000">
    <property type="entry name" value="Glycogen Phosphorylase B"/>
    <property type="match status" value="2"/>
</dbReference>
<comment type="caution">
    <text evidence="3">The sequence shown here is derived from an EMBL/GenBank/DDBJ whole genome shotgun (WGS) entry which is preliminary data.</text>
</comment>
<dbReference type="Pfam" id="PF00201">
    <property type="entry name" value="UDPGT"/>
    <property type="match status" value="1"/>
</dbReference>
<dbReference type="PROSITE" id="PS00375">
    <property type="entry name" value="UDPGT"/>
    <property type="match status" value="1"/>
</dbReference>
<dbReference type="PANTHER" id="PTHR48050:SF13">
    <property type="entry name" value="STEROL 3-BETA-GLUCOSYLTRANSFERASE UGT80A2"/>
    <property type="match status" value="1"/>
</dbReference>
<keyword evidence="4" id="KW-1185">Reference proteome</keyword>
<gene>
    <name evidence="3" type="ORF">GCM10009717_22880</name>
</gene>
<keyword evidence="1 2" id="KW-0808">Transferase</keyword>
<keyword evidence="2" id="KW-0328">Glycosyltransferase</keyword>
<name>A0ABP5C1N4_9MICO</name>
<evidence type="ECO:0000313" key="4">
    <source>
        <dbReference type="Proteomes" id="UP001499954"/>
    </source>
</evidence>
<accession>A0ABP5C1N4</accession>
<reference evidence="4" key="1">
    <citation type="journal article" date="2019" name="Int. J. Syst. Evol. Microbiol.">
        <title>The Global Catalogue of Microorganisms (GCM) 10K type strain sequencing project: providing services to taxonomists for standard genome sequencing and annotation.</title>
        <authorList>
            <consortium name="The Broad Institute Genomics Platform"/>
            <consortium name="The Broad Institute Genome Sequencing Center for Infectious Disease"/>
            <person name="Wu L."/>
            <person name="Ma J."/>
        </authorList>
    </citation>
    <scope>NUCLEOTIDE SEQUENCE [LARGE SCALE GENOMIC DNA]</scope>
    <source>
        <strain evidence="4">JCM 13584</strain>
    </source>
</reference>
<comment type="similarity">
    <text evidence="2">Belongs to the UDP-glycosyltransferase family.</text>
</comment>
<dbReference type="RefSeq" id="WP_157416693.1">
    <property type="nucleotide sequence ID" value="NZ_BAAAMK010000004.1"/>
</dbReference>
<dbReference type="SUPFAM" id="SSF53756">
    <property type="entry name" value="UDP-Glycosyltransferase/glycogen phosphorylase"/>
    <property type="match status" value="1"/>
</dbReference>